<feature type="region of interest" description="Disordered" evidence="1">
    <location>
        <begin position="412"/>
        <end position="431"/>
    </location>
</feature>
<dbReference type="GO" id="GO:0000470">
    <property type="term" value="P:maturation of LSU-rRNA"/>
    <property type="evidence" value="ECO:0007669"/>
    <property type="project" value="TreeGrafter"/>
</dbReference>
<dbReference type="FunCoup" id="A0A168T0Q6">
    <property type="interactions" value="9"/>
</dbReference>
<keyword evidence="3" id="KW-1185">Reference proteome</keyword>
<dbReference type="InterPro" id="IPR007174">
    <property type="entry name" value="Las1"/>
</dbReference>
<protein>
    <submittedName>
        <fullName evidence="2">Uncharacterized protein</fullName>
    </submittedName>
</protein>
<gene>
    <name evidence="2" type="primary">ABSGL_14948.1 scaffold 15162</name>
</gene>
<dbReference type="GO" id="GO:0000460">
    <property type="term" value="P:maturation of 5.8S rRNA"/>
    <property type="evidence" value="ECO:0007669"/>
    <property type="project" value="TreeGrafter"/>
</dbReference>
<dbReference type="InParanoid" id="A0A168T0Q6"/>
<evidence type="ECO:0000313" key="2">
    <source>
        <dbReference type="EMBL" id="SAM09272.1"/>
    </source>
</evidence>
<dbReference type="OrthoDB" id="10263222at2759"/>
<dbReference type="PANTHER" id="PTHR15002">
    <property type="entry name" value="RIBOSOMAL BIOGENESIS PROTEIN LAS1L"/>
    <property type="match status" value="1"/>
</dbReference>
<dbReference type="GO" id="GO:0030687">
    <property type="term" value="C:preribosome, large subunit precursor"/>
    <property type="evidence" value="ECO:0007669"/>
    <property type="project" value="TreeGrafter"/>
</dbReference>
<sequence>MNQTIRVVPWTTNQEFQNVFEWLYANIDERPDLVQLGVDRVKAWVSRGRIPISVRATMDLIELQLRERKQEQGGPSLSQNELRLLYSSVLTRFVNIMEDSLQTTYFAKSLYVIAREIGLPLHFVQLRHAATHEDLPSLPVLRNAGIEALQWLYDSYWMAQVSLEALSVVNEQTLSTMSALMGEYKEKRKAHMKKRSTDGGMSYMKCTRQLIPLLSRDTLQDSVIVQLLKVGGLVPTAKKKRATLNDTMLSDDLIMLWKPLLQELDKEFPTFAPELVSALTERIDAGNSFTLESASSSTILDQEQEKIKQPSYLATLNDILEGCLRKPNTYTRSVLRTISNVDPELGQSIKPFIDYMYHIDQTFQSHPTSDKPNNSQQSSTASNLSTELQMEEEMKAAAHEFENLKKKLGMDQYTAQSEESTTTTPTGALSSTGWTLHEEKSWSSCPIGCLPNGKIPRLDLVASADPMMVD</sequence>
<reference evidence="2" key="1">
    <citation type="submission" date="2016-04" db="EMBL/GenBank/DDBJ databases">
        <authorList>
            <person name="Evans L.H."/>
            <person name="Alamgir A."/>
            <person name="Owens N."/>
            <person name="Weber N.D."/>
            <person name="Virtaneva K."/>
            <person name="Barbian K."/>
            <person name="Babar A."/>
            <person name="Rosenke K."/>
        </authorList>
    </citation>
    <scope>NUCLEOTIDE SEQUENCE [LARGE SCALE GENOMIC DNA]</scope>
    <source>
        <strain evidence="2">CBS 101.48</strain>
    </source>
</reference>
<dbReference type="STRING" id="4829.A0A168T0Q6"/>
<evidence type="ECO:0000256" key="1">
    <source>
        <dbReference type="SAM" id="MobiDB-lite"/>
    </source>
</evidence>
<dbReference type="EMBL" id="LT555008">
    <property type="protein sequence ID" value="SAM09272.1"/>
    <property type="molecule type" value="Genomic_DNA"/>
</dbReference>
<feature type="compositionally biased region" description="Low complexity" evidence="1">
    <location>
        <begin position="414"/>
        <end position="431"/>
    </location>
</feature>
<dbReference type="GO" id="GO:0090730">
    <property type="term" value="C:Las1 complex"/>
    <property type="evidence" value="ECO:0007669"/>
    <property type="project" value="InterPro"/>
</dbReference>
<evidence type="ECO:0000313" key="3">
    <source>
        <dbReference type="Proteomes" id="UP000078561"/>
    </source>
</evidence>
<dbReference type="PANTHER" id="PTHR15002:SF0">
    <property type="entry name" value="RIBOSOMAL BIOGENESIS PROTEIN LAS1L"/>
    <property type="match status" value="1"/>
</dbReference>
<dbReference type="OMA" id="WRKVNVS"/>
<name>A0A168T0Q6_ABSGL</name>
<dbReference type="GO" id="GO:0004519">
    <property type="term" value="F:endonuclease activity"/>
    <property type="evidence" value="ECO:0007669"/>
    <property type="project" value="InterPro"/>
</dbReference>
<dbReference type="Proteomes" id="UP000078561">
    <property type="component" value="Unassembled WGS sequence"/>
</dbReference>
<dbReference type="AlphaFoldDB" id="A0A168T0Q6"/>
<dbReference type="Pfam" id="PF04031">
    <property type="entry name" value="Las1"/>
    <property type="match status" value="1"/>
</dbReference>
<feature type="region of interest" description="Disordered" evidence="1">
    <location>
        <begin position="363"/>
        <end position="387"/>
    </location>
</feature>
<organism evidence="2">
    <name type="scientific">Absidia glauca</name>
    <name type="common">Pin mould</name>
    <dbReference type="NCBI Taxonomy" id="4829"/>
    <lineage>
        <taxon>Eukaryota</taxon>
        <taxon>Fungi</taxon>
        <taxon>Fungi incertae sedis</taxon>
        <taxon>Mucoromycota</taxon>
        <taxon>Mucoromycotina</taxon>
        <taxon>Mucoromycetes</taxon>
        <taxon>Mucorales</taxon>
        <taxon>Cunninghamellaceae</taxon>
        <taxon>Absidia</taxon>
    </lineage>
</organism>
<proteinExistence type="predicted"/>
<accession>A0A168T0Q6</accession>